<feature type="transmembrane region" description="Helical" evidence="1">
    <location>
        <begin position="96"/>
        <end position="118"/>
    </location>
</feature>
<protein>
    <recommendedName>
        <fullName evidence="3">Polysaccharide biosynthesis protein C-terminal domain-containing protein</fullName>
    </recommendedName>
</protein>
<proteinExistence type="predicted"/>
<reference evidence="2" key="1">
    <citation type="submission" date="2024-02" db="EMBL/GenBank/DDBJ databases">
        <authorList>
            <consortium name="Clinical and Environmental Microbiology Branch: Whole genome sequencing antimicrobial resistance pathogens in the healthcare setting"/>
        </authorList>
    </citation>
    <scope>NUCLEOTIDE SEQUENCE</scope>
    <source>
        <strain evidence="2">2021DK-00143</strain>
    </source>
</reference>
<dbReference type="EMBL" id="ABLOKC030000061">
    <property type="protein sequence ID" value="EML1474599.1"/>
    <property type="molecule type" value="Genomic_DNA"/>
</dbReference>
<evidence type="ECO:0008006" key="3">
    <source>
        <dbReference type="Google" id="ProtNLM"/>
    </source>
</evidence>
<feature type="transmembrane region" description="Helical" evidence="1">
    <location>
        <begin position="7"/>
        <end position="27"/>
    </location>
</feature>
<gene>
    <name evidence="2" type="ORF">QEG54_005444</name>
</gene>
<keyword evidence="1" id="KW-0812">Transmembrane</keyword>
<feature type="non-terminal residue" evidence="2">
    <location>
        <position position="1"/>
    </location>
</feature>
<evidence type="ECO:0000256" key="1">
    <source>
        <dbReference type="SAM" id="Phobius"/>
    </source>
</evidence>
<accession>A0AAI9GQ20</accession>
<sequence>ANFKTKKVFSTSAIGATISVVANFIIIPMFGEVYAGLGAALGFLIMWLLRLKDTRKIIYTKVRIVEFVLLNIMYLIQASMLFYFDKYSISFNLFAQFIAFIVVSIIAKDFIFSVLIFIKLKLFK</sequence>
<name>A0AAI9GQ20_PLUGE</name>
<keyword evidence="1" id="KW-0472">Membrane</keyword>
<keyword evidence="1" id="KW-1133">Transmembrane helix</keyword>
<feature type="transmembrane region" description="Helical" evidence="1">
    <location>
        <begin position="63"/>
        <end position="84"/>
    </location>
</feature>
<organism evidence="2">
    <name type="scientific">Pluralibacter gergoviae</name>
    <name type="common">Enterobacter gergoviae</name>
    <dbReference type="NCBI Taxonomy" id="61647"/>
    <lineage>
        <taxon>Bacteria</taxon>
        <taxon>Pseudomonadati</taxon>
        <taxon>Pseudomonadota</taxon>
        <taxon>Gammaproteobacteria</taxon>
        <taxon>Enterobacterales</taxon>
        <taxon>Enterobacteriaceae</taxon>
        <taxon>Pluralibacter</taxon>
    </lineage>
</organism>
<evidence type="ECO:0000313" key="2">
    <source>
        <dbReference type="EMBL" id="EML1474599.1"/>
    </source>
</evidence>
<dbReference type="AlphaFoldDB" id="A0AAI9GQ20"/>
<feature type="transmembrane region" description="Helical" evidence="1">
    <location>
        <begin position="33"/>
        <end position="51"/>
    </location>
</feature>
<comment type="caution">
    <text evidence="2">The sequence shown here is derived from an EMBL/GenBank/DDBJ whole genome shotgun (WGS) entry which is preliminary data.</text>
</comment>